<proteinExistence type="predicted"/>
<feature type="compositionally biased region" description="Basic residues" evidence="1">
    <location>
        <begin position="15"/>
        <end position="25"/>
    </location>
</feature>
<dbReference type="AlphaFoldDB" id="A0AAV4P5I6"/>
<organism evidence="2 3">
    <name type="scientific">Caerostris extrusa</name>
    <name type="common">Bark spider</name>
    <name type="synonym">Caerostris bankana</name>
    <dbReference type="NCBI Taxonomy" id="172846"/>
    <lineage>
        <taxon>Eukaryota</taxon>
        <taxon>Metazoa</taxon>
        <taxon>Ecdysozoa</taxon>
        <taxon>Arthropoda</taxon>
        <taxon>Chelicerata</taxon>
        <taxon>Arachnida</taxon>
        <taxon>Araneae</taxon>
        <taxon>Araneomorphae</taxon>
        <taxon>Entelegynae</taxon>
        <taxon>Araneoidea</taxon>
        <taxon>Araneidae</taxon>
        <taxon>Caerostris</taxon>
    </lineage>
</organism>
<evidence type="ECO:0000313" key="2">
    <source>
        <dbReference type="EMBL" id="GIX91763.1"/>
    </source>
</evidence>
<evidence type="ECO:0000256" key="1">
    <source>
        <dbReference type="SAM" id="MobiDB-lite"/>
    </source>
</evidence>
<reference evidence="2 3" key="1">
    <citation type="submission" date="2021-06" db="EMBL/GenBank/DDBJ databases">
        <title>Caerostris extrusa draft genome.</title>
        <authorList>
            <person name="Kono N."/>
            <person name="Arakawa K."/>
        </authorList>
    </citation>
    <scope>NUCLEOTIDE SEQUENCE [LARGE SCALE GENOMIC DNA]</scope>
</reference>
<accession>A0AAV4P5I6</accession>
<sequence length="73" mass="8616">MAISPVVHPPESGKGRKRMRKTKARIRPDTKEESFFFPEKEFSLLSYRSNLTRRFSLSNLFDGFFSKNRSPFE</sequence>
<keyword evidence="3" id="KW-1185">Reference proteome</keyword>
<gene>
    <name evidence="2" type="ORF">CEXT_93811</name>
</gene>
<name>A0AAV4P5I6_CAEEX</name>
<evidence type="ECO:0000313" key="3">
    <source>
        <dbReference type="Proteomes" id="UP001054945"/>
    </source>
</evidence>
<dbReference type="EMBL" id="BPLR01021612">
    <property type="protein sequence ID" value="GIX91763.1"/>
    <property type="molecule type" value="Genomic_DNA"/>
</dbReference>
<feature type="region of interest" description="Disordered" evidence="1">
    <location>
        <begin position="1"/>
        <end position="25"/>
    </location>
</feature>
<comment type="caution">
    <text evidence="2">The sequence shown here is derived from an EMBL/GenBank/DDBJ whole genome shotgun (WGS) entry which is preliminary data.</text>
</comment>
<protein>
    <submittedName>
        <fullName evidence="2">Uncharacterized protein</fullName>
    </submittedName>
</protein>
<dbReference type="Proteomes" id="UP001054945">
    <property type="component" value="Unassembled WGS sequence"/>
</dbReference>